<sequence length="514" mass="56875">METSRTDKAPHSSKLEELENKLGIVPQFDGLLELEGLDEDLSMSIPSTLDVAENRDRRGSSARNVLIMNEYTPAEFALALEAASLGDRVRALRLGAPVMQVDTSGNYVHRVTVSAEALMTTPNNGPVPVPREDQESNDRKDPWLITVLSRKGTGGFPVGSSNFIFDLFVRRRYMAYKDLKCYQEIMRTLPEEESALASMTRSFSRGLRMLPSFNSLTTAAANTTPQAAAAAAVSTLSGVLSRSSSPSTSPPSNSPIMNMSSNNETPLYLHNPDELGEEEPESEPVSSLPEGITRMQHLPSSANTHFQHEFKIDGDGKTAKTLHSFLTYHLPSRMSVTVIEWLAMQDPTLVFSPKRPQLPGQHHPGLGLGRQVTKMLISVSKEKGRDCLLSIPEYFHNAVVYKAAGWFFLNPAFEGYMRALLMDLGADIQSKGLAAVSWAFQSCHVVDASGVVEVWQAQEQFLPLSYKMRSYLGSSEYIRLVAKFTKRYAGKLRIDWANAKELERYFVSGGKAEE</sequence>
<feature type="region of interest" description="Disordered" evidence="1">
    <location>
        <begin position="240"/>
        <end position="288"/>
    </location>
</feature>
<feature type="compositionally biased region" description="Low complexity" evidence="1">
    <location>
        <begin position="254"/>
        <end position="263"/>
    </location>
</feature>
<name>A0A507FP47_9FUNG</name>
<comment type="caution">
    <text evidence="2">The sequence shown here is derived from an EMBL/GenBank/DDBJ whole genome shotgun (WGS) entry which is preliminary data.</text>
</comment>
<evidence type="ECO:0000256" key="1">
    <source>
        <dbReference type="SAM" id="MobiDB-lite"/>
    </source>
</evidence>
<gene>
    <name evidence="2" type="ORF">CcCBS67573_g00554</name>
</gene>
<evidence type="ECO:0000313" key="3">
    <source>
        <dbReference type="Proteomes" id="UP000320333"/>
    </source>
</evidence>
<dbReference type="EMBL" id="QEAP01000007">
    <property type="protein sequence ID" value="TPX78211.1"/>
    <property type="molecule type" value="Genomic_DNA"/>
</dbReference>
<dbReference type="Proteomes" id="UP000320333">
    <property type="component" value="Unassembled WGS sequence"/>
</dbReference>
<feature type="region of interest" description="Disordered" evidence="1">
    <location>
        <begin position="119"/>
        <end position="138"/>
    </location>
</feature>
<evidence type="ECO:0000313" key="2">
    <source>
        <dbReference type="EMBL" id="TPX78211.1"/>
    </source>
</evidence>
<protein>
    <submittedName>
        <fullName evidence="2">Uncharacterized protein</fullName>
    </submittedName>
</protein>
<accession>A0A507FP47</accession>
<organism evidence="2 3">
    <name type="scientific">Chytriomyces confervae</name>
    <dbReference type="NCBI Taxonomy" id="246404"/>
    <lineage>
        <taxon>Eukaryota</taxon>
        <taxon>Fungi</taxon>
        <taxon>Fungi incertae sedis</taxon>
        <taxon>Chytridiomycota</taxon>
        <taxon>Chytridiomycota incertae sedis</taxon>
        <taxon>Chytridiomycetes</taxon>
        <taxon>Chytridiales</taxon>
        <taxon>Chytriomycetaceae</taxon>
        <taxon>Chytriomyces</taxon>
    </lineage>
</organism>
<dbReference type="OrthoDB" id="31616at2759"/>
<keyword evidence="3" id="KW-1185">Reference proteome</keyword>
<dbReference type="AlphaFoldDB" id="A0A507FP47"/>
<proteinExistence type="predicted"/>
<reference evidence="2 3" key="1">
    <citation type="journal article" date="2019" name="Sci. Rep.">
        <title>Comparative genomics of chytrid fungi reveal insights into the obligate biotrophic and pathogenic lifestyle of Synchytrium endobioticum.</title>
        <authorList>
            <person name="van de Vossenberg B.T.L.H."/>
            <person name="Warris S."/>
            <person name="Nguyen H.D.T."/>
            <person name="van Gent-Pelzer M.P.E."/>
            <person name="Joly D.L."/>
            <person name="van de Geest H.C."/>
            <person name="Bonants P.J.M."/>
            <person name="Smith D.S."/>
            <person name="Levesque C.A."/>
            <person name="van der Lee T.A.J."/>
        </authorList>
    </citation>
    <scope>NUCLEOTIDE SEQUENCE [LARGE SCALE GENOMIC DNA]</scope>
    <source>
        <strain evidence="2 3">CBS 675.73</strain>
    </source>
</reference>